<evidence type="ECO:0000256" key="2">
    <source>
        <dbReference type="SAM" id="SignalP"/>
    </source>
</evidence>
<evidence type="ECO:0000256" key="1">
    <source>
        <dbReference type="SAM" id="MobiDB-lite"/>
    </source>
</evidence>
<gene>
    <name evidence="3" type="ORF">ACAT0790_LOCUS43950</name>
</gene>
<sequence length="146" mass="15319">MLRLSLALLSVAAWSRLSPRSSTGFLGSGGRLAGRGALAPADAASARRTGSARRAAGDKEQADSEAALVGEAPAAPRRAPASKNARLLKEVMGSTPGLARSSAPASEQGEGGIMLFFPPERRQSVTFALWFGPFPCFQFGTFRYCF</sequence>
<name>A0A7S1WGV0_ALECA</name>
<keyword evidence="2" id="KW-0732">Signal</keyword>
<protein>
    <submittedName>
        <fullName evidence="3">Uncharacterized protein</fullName>
    </submittedName>
</protein>
<feature type="signal peptide" evidence="2">
    <location>
        <begin position="1"/>
        <end position="24"/>
    </location>
</feature>
<dbReference type="AlphaFoldDB" id="A0A7S1WGV0"/>
<feature type="region of interest" description="Disordered" evidence="1">
    <location>
        <begin position="43"/>
        <end position="83"/>
    </location>
</feature>
<dbReference type="EMBL" id="HBGE01073382">
    <property type="protein sequence ID" value="CAD9167182.1"/>
    <property type="molecule type" value="Transcribed_RNA"/>
</dbReference>
<feature type="compositionally biased region" description="Low complexity" evidence="1">
    <location>
        <begin position="72"/>
        <end position="81"/>
    </location>
</feature>
<feature type="chain" id="PRO_5031162479" evidence="2">
    <location>
        <begin position="25"/>
        <end position="146"/>
    </location>
</feature>
<feature type="compositionally biased region" description="Low complexity" evidence="1">
    <location>
        <begin position="43"/>
        <end position="54"/>
    </location>
</feature>
<proteinExistence type="predicted"/>
<evidence type="ECO:0000313" key="3">
    <source>
        <dbReference type="EMBL" id="CAD9167182.1"/>
    </source>
</evidence>
<reference evidence="3" key="1">
    <citation type="submission" date="2021-01" db="EMBL/GenBank/DDBJ databases">
        <authorList>
            <person name="Corre E."/>
            <person name="Pelletier E."/>
            <person name="Niang G."/>
            <person name="Scheremetjew M."/>
            <person name="Finn R."/>
            <person name="Kale V."/>
            <person name="Holt S."/>
            <person name="Cochrane G."/>
            <person name="Meng A."/>
            <person name="Brown T."/>
            <person name="Cohen L."/>
        </authorList>
    </citation>
    <scope>NUCLEOTIDE SEQUENCE</scope>
    <source>
        <strain evidence="3">OF101</strain>
    </source>
</reference>
<accession>A0A7S1WGV0</accession>
<organism evidence="3">
    <name type="scientific">Alexandrium catenella</name>
    <name type="common">Red tide dinoflagellate</name>
    <name type="synonym">Gonyaulax catenella</name>
    <dbReference type="NCBI Taxonomy" id="2925"/>
    <lineage>
        <taxon>Eukaryota</taxon>
        <taxon>Sar</taxon>
        <taxon>Alveolata</taxon>
        <taxon>Dinophyceae</taxon>
        <taxon>Gonyaulacales</taxon>
        <taxon>Pyrocystaceae</taxon>
        <taxon>Alexandrium</taxon>
    </lineage>
</organism>